<dbReference type="EMBL" id="JAVRBK010000002">
    <property type="protein sequence ID" value="KAK5647227.1"/>
    <property type="molecule type" value="Genomic_DNA"/>
</dbReference>
<dbReference type="GO" id="GO:0003676">
    <property type="term" value="F:nucleic acid binding"/>
    <property type="evidence" value="ECO:0007669"/>
    <property type="project" value="InterPro"/>
</dbReference>
<evidence type="ECO:0000313" key="5">
    <source>
        <dbReference type="Proteomes" id="UP001329430"/>
    </source>
</evidence>
<feature type="region of interest" description="Disordered" evidence="2">
    <location>
        <begin position="231"/>
        <end position="252"/>
    </location>
</feature>
<dbReference type="AlphaFoldDB" id="A0AAN7ZLS9"/>
<evidence type="ECO:0000256" key="1">
    <source>
        <dbReference type="ARBA" id="ARBA00040365"/>
    </source>
</evidence>
<dbReference type="PROSITE" id="PS50174">
    <property type="entry name" value="G_PATCH"/>
    <property type="match status" value="1"/>
</dbReference>
<reference evidence="4 5" key="1">
    <citation type="journal article" date="2024" name="Insects">
        <title>An Improved Chromosome-Level Genome Assembly of the Firefly Pyrocoelia pectoralis.</title>
        <authorList>
            <person name="Fu X."/>
            <person name="Meyer-Rochow V.B."/>
            <person name="Ballantyne L."/>
            <person name="Zhu X."/>
        </authorList>
    </citation>
    <scope>NUCLEOTIDE SEQUENCE [LARGE SCALE GENOMIC DNA]</scope>
    <source>
        <strain evidence="4">XCY_ONT2</strain>
    </source>
</reference>
<feature type="domain" description="G-patch" evidence="3">
    <location>
        <begin position="1"/>
        <end position="46"/>
    </location>
</feature>
<name>A0AAN7ZLS9_9COLE</name>
<comment type="caution">
    <text evidence="4">The sequence shown here is derived from an EMBL/GenBank/DDBJ whole genome shotgun (WGS) entry which is preliminary data.</text>
</comment>
<dbReference type="SMART" id="SM00443">
    <property type="entry name" value="G_patch"/>
    <property type="match status" value="1"/>
</dbReference>
<accession>A0AAN7ZLS9</accession>
<proteinExistence type="predicted"/>
<dbReference type="InterPro" id="IPR000467">
    <property type="entry name" value="G_patch_dom"/>
</dbReference>
<gene>
    <name evidence="4" type="ORF">RI129_002119</name>
</gene>
<feature type="compositionally biased region" description="Polar residues" evidence="2">
    <location>
        <begin position="233"/>
        <end position="244"/>
    </location>
</feature>
<dbReference type="Proteomes" id="UP001329430">
    <property type="component" value="Chromosome 2"/>
</dbReference>
<keyword evidence="5" id="KW-1185">Reference proteome</keyword>
<evidence type="ECO:0000313" key="4">
    <source>
        <dbReference type="EMBL" id="KAK5647227.1"/>
    </source>
</evidence>
<dbReference type="Pfam" id="PF01585">
    <property type="entry name" value="G-patch"/>
    <property type="match status" value="1"/>
</dbReference>
<organism evidence="4 5">
    <name type="scientific">Pyrocoelia pectoralis</name>
    <dbReference type="NCBI Taxonomy" id="417401"/>
    <lineage>
        <taxon>Eukaryota</taxon>
        <taxon>Metazoa</taxon>
        <taxon>Ecdysozoa</taxon>
        <taxon>Arthropoda</taxon>
        <taxon>Hexapoda</taxon>
        <taxon>Insecta</taxon>
        <taxon>Pterygota</taxon>
        <taxon>Neoptera</taxon>
        <taxon>Endopterygota</taxon>
        <taxon>Coleoptera</taxon>
        <taxon>Polyphaga</taxon>
        <taxon>Elateriformia</taxon>
        <taxon>Elateroidea</taxon>
        <taxon>Lampyridae</taxon>
        <taxon>Lampyrinae</taxon>
        <taxon>Pyrocoelia</taxon>
    </lineage>
</organism>
<dbReference type="PANTHER" id="PTHR23149">
    <property type="entry name" value="G PATCH DOMAIN CONTAINING PROTEIN"/>
    <property type="match status" value="1"/>
</dbReference>
<dbReference type="InterPro" id="IPR050656">
    <property type="entry name" value="PINX1"/>
</dbReference>
<protein>
    <recommendedName>
        <fullName evidence="1">G patch domain-containing protein 4</fullName>
    </recommendedName>
</protein>
<evidence type="ECO:0000259" key="3">
    <source>
        <dbReference type="PROSITE" id="PS50174"/>
    </source>
</evidence>
<evidence type="ECO:0000256" key="2">
    <source>
        <dbReference type="SAM" id="MobiDB-lite"/>
    </source>
</evidence>
<dbReference type="PANTHER" id="PTHR23149:SF9">
    <property type="entry name" value="G PATCH DOMAIN-CONTAINING PROTEIN 4"/>
    <property type="match status" value="1"/>
</dbReference>
<sequence length="407" mass="46117">MDFAKRQLEKYGWKEGNGLGKHSTGISVALKPALKFDNAGVGFNASEEFTNNWWETLYNKAANNINVANSDSNGNIQISTKTTATHTLTSSEYKSFIKTSKFEKFEATHPRLKDEDLFVACGGRTAHKGARHGCKLSGKLSRLEMQEKILLKKLNNVCISDDNDRSNKKSIEKKLKKIEYHKNKNRLEDAMEVAPPTSPCIFNGNSPYKGNKKRKGERKNVSFSETVVEFHTQESNETENSNQKPVDEAMSRPPSPIVTVRQLKAGNVDGSSPVRADNDLDEGIDCNDYSSTKGESKCDLQERIRKDNRRMKRKIKKLRKLNNPVVFNVSLDLENGDEHACVSDKGEMVKRKLFESPDMYTYKKVKRSNSEVYHKCIKKIELPCKQQSEVEDNIDTVTNCFDNVCKI</sequence>
<dbReference type="GO" id="GO:0005730">
    <property type="term" value="C:nucleolus"/>
    <property type="evidence" value="ECO:0007669"/>
    <property type="project" value="TreeGrafter"/>
</dbReference>